<evidence type="ECO:0000256" key="7">
    <source>
        <dbReference type="ARBA" id="ARBA00022842"/>
    </source>
</evidence>
<proteinExistence type="inferred from homology"/>
<dbReference type="eggNOG" id="COG1343">
    <property type="taxonomic scope" value="Bacteria"/>
</dbReference>
<dbReference type="Pfam" id="PF09827">
    <property type="entry name" value="CRISPR_Cas2"/>
    <property type="match status" value="1"/>
</dbReference>
<evidence type="ECO:0000256" key="5">
    <source>
        <dbReference type="ARBA" id="ARBA00022759"/>
    </source>
</evidence>
<dbReference type="GO" id="GO:0046872">
    <property type="term" value="F:metal ion binding"/>
    <property type="evidence" value="ECO:0007669"/>
    <property type="project" value="UniProtKB-UniRule"/>
</dbReference>
<dbReference type="GO" id="GO:0016787">
    <property type="term" value="F:hydrolase activity"/>
    <property type="evidence" value="ECO:0007669"/>
    <property type="project" value="UniProtKB-KW"/>
</dbReference>
<evidence type="ECO:0000256" key="8">
    <source>
        <dbReference type="ARBA" id="ARBA00023118"/>
    </source>
</evidence>
<dbReference type="OrthoDB" id="9798176at2"/>
<dbReference type="GO" id="GO:0004521">
    <property type="term" value="F:RNA endonuclease activity"/>
    <property type="evidence" value="ECO:0007669"/>
    <property type="project" value="InterPro"/>
</dbReference>
<dbReference type="STRING" id="546262.NEICINOT_05171"/>
<evidence type="ECO:0000256" key="1">
    <source>
        <dbReference type="ARBA" id="ARBA00001946"/>
    </source>
</evidence>
<organism evidence="10 11">
    <name type="scientific">Neisseria cinerea ATCC 14685</name>
    <dbReference type="NCBI Taxonomy" id="546262"/>
    <lineage>
        <taxon>Bacteria</taxon>
        <taxon>Pseudomonadati</taxon>
        <taxon>Pseudomonadota</taxon>
        <taxon>Betaproteobacteria</taxon>
        <taxon>Neisseriales</taxon>
        <taxon>Neisseriaceae</taxon>
        <taxon>Neisseria</taxon>
    </lineage>
</organism>
<name>D0W645_NEICI</name>
<evidence type="ECO:0000256" key="4">
    <source>
        <dbReference type="ARBA" id="ARBA00022723"/>
    </source>
</evidence>
<reference evidence="10 11" key="1">
    <citation type="submission" date="2009-10" db="EMBL/GenBank/DDBJ databases">
        <authorList>
            <person name="Weinstock G."/>
            <person name="Sodergren E."/>
            <person name="Clifton S."/>
            <person name="Fulton L."/>
            <person name="Fulton B."/>
            <person name="Courtney L."/>
            <person name="Fronick C."/>
            <person name="Harrison M."/>
            <person name="Strong C."/>
            <person name="Farmer C."/>
            <person name="Delahaunty K."/>
            <person name="Markovic C."/>
            <person name="Hall O."/>
            <person name="Minx P."/>
            <person name="Tomlinson C."/>
            <person name="Mitreva M."/>
            <person name="Nelson J."/>
            <person name="Hou S."/>
            <person name="Wollam A."/>
            <person name="Pepin K.H."/>
            <person name="Johnson M."/>
            <person name="Bhonagiri V."/>
            <person name="Nash W.E."/>
            <person name="Warren W."/>
            <person name="Chinwalla A."/>
            <person name="Mardis E.R."/>
            <person name="Wilson R.K."/>
        </authorList>
    </citation>
    <scope>NUCLEOTIDE SEQUENCE [LARGE SCALE GENOMIC DNA]</scope>
    <source>
        <strain evidence="10 11">ATCC 14685</strain>
    </source>
</reference>
<dbReference type="AlphaFoldDB" id="D0W645"/>
<dbReference type="Gene3D" id="3.30.70.240">
    <property type="match status" value="1"/>
</dbReference>
<keyword evidence="8 9" id="KW-0051">Antiviral defense</keyword>
<dbReference type="HAMAP" id="MF_01471">
    <property type="entry name" value="Cas2"/>
    <property type="match status" value="1"/>
</dbReference>
<comment type="similarity">
    <text evidence="2 9">Belongs to the CRISPR-associated endoribonuclease Cas2 protein family.</text>
</comment>
<dbReference type="Proteomes" id="UP000003294">
    <property type="component" value="Unassembled WGS sequence"/>
</dbReference>
<dbReference type="InterPro" id="IPR021127">
    <property type="entry name" value="CRISPR_associated_Cas2"/>
</dbReference>
<evidence type="ECO:0000256" key="3">
    <source>
        <dbReference type="ARBA" id="ARBA00022722"/>
    </source>
</evidence>
<accession>D0W645</accession>
<feature type="binding site" evidence="9">
    <location>
        <position position="10"/>
    </location>
    <ligand>
        <name>Mg(2+)</name>
        <dbReference type="ChEBI" id="CHEBI:18420"/>
        <note>catalytic</note>
    </ligand>
</feature>
<dbReference type="InterPro" id="IPR019199">
    <property type="entry name" value="Virulence_VapD/CRISPR_Cas2"/>
</dbReference>
<keyword evidence="6 9" id="KW-0378">Hydrolase</keyword>
<dbReference type="NCBIfam" id="TIGR01573">
    <property type="entry name" value="cas2"/>
    <property type="match status" value="1"/>
</dbReference>
<dbReference type="CDD" id="cd09725">
    <property type="entry name" value="Cas2_I_II_III"/>
    <property type="match status" value="1"/>
</dbReference>
<protein>
    <recommendedName>
        <fullName evidence="9">CRISPR-associated endoribonuclease Cas2</fullName>
        <ecNumber evidence="9">3.1.-.-</ecNumber>
    </recommendedName>
</protein>
<dbReference type="PANTHER" id="PTHR34405:SF3">
    <property type="entry name" value="CRISPR-ASSOCIATED ENDORIBONUCLEASE CAS2 3"/>
    <property type="match status" value="1"/>
</dbReference>
<sequence>MRRHYLFAYDISDPQRQARVRRLLQGYALGVQKSLFECRLTTDELALLDRKLAELLDSGDTLHYLALGSQDEEWLFGTAQPLRYDVFMVV</sequence>
<keyword evidence="3 9" id="KW-0540">Nuclease</keyword>
<comment type="cofactor">
    <cofactor evidence="1 9">
        <name>Mg(2+)</name>
        <dbReference type="ChEBI" id="CHEBI:18420"/>
    </cofactor>
</comment>
<comment type="caution">
    <text evidence="10">The sequence shown here is derived from an EMBL/GenBank/DDBJ whole genome shotgun (WGS) entry which is preliminary data.</text>
</comment>
<dbReference type="GO" id="GO:0051607">
    <property type="term" value="P:defense response to virus"/>
    <property type="evidence" value="ECO:0007669"/>
    <property type="project" value="UniProtKB-UniRule"/>
</dbReference>
<evidence type="ECO:0000313" key="10">
    <source>
        <dbReference type="EMBL" id="EEZ70721.1"/>
    </source>
</evidence>
<dbReference type="GO" id="GO:0043571">
    <property type="term" value="P:maintenance of CRISPR repeat elements"/>
    <property type="evidence" value="ECO:0007669"/>
    <property type="project" value="UniProtKB-UniRule"/>
</dbReference>
<evidence type="ECO:0000313" key="11">
    <source>
        <dbReference type="Proteomes" id="UP000003294"/>
    </source>
</evidence>
<comment type="subunit">
    <text evidence="9">Homodimer, forms a heterotetramer with a Cas1 homodimer.</text>
</comment>
<gene>
    <name evidence="9 10" type="primary">cas2</name>
    <name evidence="10" type="ORF">NEICINOT_05171</name>
</gene>
<dbReference type="SUPFAM" id="SSF143430">
    <property type="entry name" value="TTP0101/SSO1404-like"/>
    <property type="match status" value="1"/>
</dbReference>
<dbReference type="EC" id="3.1.-.-" evidence="9"/>
<keyword evidence="5 9" id="KW-0255">Endonuclease</keyword>
<evidence type="ECO:0000256" key="6">
    <source>
        <dbReference type="ARBA" id="ARBA00022801"/>
    </source>
</evidence>
<evidence type="ECO:0000256" key="9">
    <source>
        <dbReference type="HAMAP-Rule" id="MF_01471"/>
    </source>
</evidence>
<dbReference type="EMBL" id="ACDY02000025">
    <property type="protein sequence ID" value="EEZ70721.1"/>
    <property type="molecule type" value="Genomic_DNA"/>
</dbReference>
<keyword evidence="7 9" id="KW-0460">Magnesium</keyword>
<dbReference type="RefSeq" id="WP_003678503.1">
    <property type="nucleotide sequence ID" value="NZ_ACDY02000025.1"/>
</dbReference>
<dbReference type="PANTHER" id="PTHR34405">
    <property type="entry name" value="CRISPR-ASSOCIATED ENDORIBONUCLEASE CAS2"/>
    <property type="match status" value="1"/>
</dbReference>
<comment type="function">
    <text evidence="9">CRISPR (clustered regularly interspaced short palindromic repeat), is an adaptive immune system that provides protection against mobile genetic elements (viruses, transposable elements and conjugative plasmids). CRISPR clusters contain sequences complementary to antecedent mobile elements and target invading nucleic acids. CRISPR clusters are transcribed and processed into CRISPR RNA (crRNA). Functions as a ssRNA-specific endoribonuclease. Involved in the integration of spacer DNA into the CRISPR cassette.</text>
</comment>
<keyword evidence="4 9" id="KW-0479">Metal-binding</keyword>
<evidence type="ECO:0000256" key="2">
    <source>
        <dbReference type="ARBA" id="ARBA00009959"/>
    </source>
</evidence>